<organism evidence="1 2">
    <name type="scientific">Botryotinia convoluta</name>
    <dbReference type="NCBI Taxonomy" id="54673"/>
    <lineage>
        <taxon>Eukaryota</taxon>
        <taxon>Fungi</taxon>
        <taxon>Dikarya</taxon>
        <taxon>Ascomycota</taxon>
        <taxon>Pezizomycotina</taxon>
        <taxon>Leotiomycetes</taxon>
        <taxon>Helotiales</taxon>
        <taxon>Sclerotiniaceae</taxon>
        <taxon>Botryotinia</taxon>
    </lineage>
</organism>
<accession>A0A4Z1IQC9</accession>
<comment type="caution">
    <text evidence="1">The sequence shown here is derived from an EMBL/GenBank/DDBJ whole genome shotgun (WGS) entry which is preliminary data.</text>
</comment>
<proteinExistence type="predicted"/>
<keyword evidence="2" id="KW-1185">Reference proteome</keyword>
<evidence type="ECO:0000313" key="1">
    <source>
        <dbReference type="EMBL" id="TGO63759.1"/>
    </source>
</evidence>
<dbReference type="EMBL" id="PQXN01000011">
    <property type="protein sequence ID" value="TGO63759.1"/>
    <property type="molecule type" value="Genomic_DNA"/>
</dbReference>
<dbReference type="AlphaFoldDB" id="A0A4Z1IQC9"/>
<evidence type="ECO:0000313" key="2">
    <source>
        <dbReference type="Proteomes" id="UP000297527"/>
    </source>
</evidence>
<gene>
    <name evidence="1" type="ORF">BCON_0011g00320</name>
</gene>
<protein>
    <submittedName>
        <fullName evidence="1">Uncharacterized protein</fullName>
    </submittedName>
</protein>
<reference evidence="1 2" key="1">
    <citation type="submission" date="2017-12" db="EMBL/GenBank/DDBJ databases">
        <title>Comparative genomics of Botrytis spp.</title>
        <authorList>
            <person name="Valero-Jimenez C.A."/>
            <person name="Tapia P."/>
            <person name="Veloso J."/>
            <person name="Silva-Moreno E."/>
            <person name="Staats M."/>
            <person name="Valdes J.H."/>
            <person name="Van Kan J.A.L."/>
        </authorList>
    </citation>
    <scope>NUCLEOTIDE SEQUENCE [LARGE SCALE GENOMIC DNA]</scope>
    <source>
        <strain evidence="1 2">MUCL11595</strain>
    </source>
</reference>
<sequence>MRSRVTSATIVILRTLFGNIHLRSSNLVLRSLQYATSDGSNSSISSSCFHHTQRIVIRGEALNKLQKEHGRESIKMVGQADHSTVLKQVEEHATKKKNRANKMRLKY</sequence>
<dbReference type="Proteomes" id="UP000297527">
    <property type="component" value="Unassembled WGS sequence"/>
</dbReference>
<name>A0A4Z1IQC9_9HELO</name>